<dbReference type="RefSeq" id="WP_115879249.1">
    <property type="nucleotide sequence ID" value="NZ_QTTQ01000010.1"/>
</dbReference>
<organism evidence="2 3">
    <name type="scientific">Lutibacter oceani</name>
    <dbReference type="NCBI Taxonomy" id="1853311"/>
    <lineage>
        <taxon>Bacteria</taxon>
        <taxon>Pseudomonadati</taxon>
        <taxon>Bacteroidota</taxon>
        <taxon>Flavobacteriia</taxon>
        <taxon>Flavobacteriales</taxon>
        <taxon>Flavobacteriaceae</taxon>
        <taxon>Lutibacter</taxon>
    </lineage>
</organism>
<dbReference type="PROSITE" id="PS51257">
    <property type="entry name" value="PROKAR_LIPOPROTEIN"/>
    <property type="match status" value="1"/>
</dbReference>
<dbReference type="EMBL" id="QTTQ01000010">
    <property type="protein sequence ID" value="REE81718.1"/>
    <property type="molecule type" value="Genomic_DNA"/>
</dbReference>
<name>A0A3D9RQH4_9FLAO</name>
<dbReference type="AlphaFoldDB" id="A0A3D9RQH4"/>
<comment type="caution">
    <text evidence="2">The sequence shown here is derived from an EMBL/GenBank/DDBJ whole genome shotgun (WGS) entry which is preliminary data.</text>
</comment>
<evidence type="ECO:0000313" key="3">
    <source>
        <dbReference type="Proteomes" id="UP000256429"/>
    </source>
</evidence>
<keyword evidence="1" id="KW-0732">Signal</keyword>
<evidence type="ECO:0008006" key="4">
    <source>
        <dbReference type="Google" id="ProtNLM"/>
    </source>
</evidence>
<dbReference type="OrthoDB" id="1119476at2"/>
<evidence type="ECO:0000256" key="1">
    <source>
        <dbReference type="SAM" id="SignalP"/>
    </source>
</evidence>
<feature type="signal peptide" evidence="1">
    <location>
        <begin position="1"/>
        <end position="20"/>
    </location>
</feature>
<reference evidence="2 3" key="1">
    <citation type="submission" date="2018-08" db="EMBL/GenBank/DDBJ databases">
        <title>Genomic Encyclopedia of Type Strains, Phase III (KMG-III): the genomes of soil and plant-associated and newly described type strains.</title>
        <authorList>
            <person name="Whitman W."/>
        </authorList>
    </citation>
    <scope>NUCLEOTIDE SEQUENCE [LARGE SCALE GENOMIC DNA]</scope>
    <source>
        <strain evidence="2 3">325-5</strain>
    </source>
</reference>
<proteinExistence type="predicted"/>
<accession>A0A3D9RQH4</accession>
<dbReference type="Proteomes" id="UP000256429">
    <property type="component" value="Unassembled WGS sequence"/>
</dbReference>
<evidence type="ECO:0000313" key="2">
    <source>
        <dbReference type="EMBL" id="REE81718.1"/>
    </source>
</evidence>
<feature type="chain" id="PRO_5017749324" description="NlpE-like protein" evidence="1">
    <location>
        <begin position="21"/>
        <end position="146"/>
    </location>
</feature>
<sequence length="146" mass="16928">MKKNTLLLLILIFTISCNLSNDCGECFTPPRQFNFDFVDKDTEENLFVNDTFDKDAVTVFDENDEDVNFQMVFYNEKYILSIAEIGWNTEPKTYTIKLSDDVLIVFELDMSTVSSDCCTYFEVENFTLQTYEHTESPTTGIIQVKI</sequence>
<keyword evidence="3" id="KW-1185">Reference proteome</keyword>
<gene>
    <name evidence="2" type="ORF">BX611_1254</name>
</gene>
<protein>
    <recommendedName>
        <fullName evidence="4">NlpE-like protein</fullName>
    </recommendedName>
</protein>